<gene>
    <name evidence="1" type="ORF">BJ992_000610</name>
</gene>
<keyword evidence="2" id="KW-1185">Reference proteome</keyword>
<name>A0A7X0I9N0_9ACTN</name>
<proteinExistence type="predicted"/>
<reference evidence="1 2" key="1">
    <citation type="submission" date="2020-08" db="EMBL/GenBank/DDBJ databases">
        <title>Sequencing the genomes of 1000 actinobacteria strains.</title>
        <authorList>
            <person name="Klenk H.-P."/>
        </authorList>
    </citation>
    <scope>NUCLEOTIDE SEQUENCE [LARGE SCALE GENOMIC DNA]</scope>
    <source>
        <strain evidence="1 2">DSM 44936</strain>
    </source>
</reference>
<dbReference type="EMBL" id="JACHIU010000001">
    <property type="protein sequence ID" value="MBB6471179.1"/>
    <property type="molecule type" value="Genomic_DNA"/>
</dbReference>
<sequence>MDAITDVRMCRTSGLSVIASITDARRDQLAFARALEVKERSRTTI</sequence>
<evidence type="ECO:0000313" key="1">
    <source>
        <dbReference type="EMBL" id="MBB6471179.1"/>
    </source>
</evidence>
<evidence type="ECO:0000313" key="2">
    <source>
        <dbReference type="Proteomes" id="UP000555564"/>
    </source>
</evidence>
<protein>
    <submittedName>
        <fullName evidence="1">Uncharacterized protein</fullName>
    </submittedName>
</protein>
<dbReference type="AlphaFoldDB" id="A0A7X0I9N0"/>
<dbReference type="Proteomes" id="UP000555564">
    <property type="component" value="Unassembled WGS sequence"/>
</dbReference>
<organism evidence="1 2">
    <name type="scientific">Sphaerisporangium rubeum</name>
    <dbReference type="NCBI Taxonomy" id="321317"/>
    <lineage>
        <taxon>Bacteria</taxon>
        <taxon>Bacillati</taxon>
        <taxon>Actinomycetota</taxon>
        <taxon>Actinomycetes</taxon>
        <taxon>Streptosporangiales</taxon>
        <taxon>Streptosporangiaceae</taxon>
        <taxon>Sphaerisporangium</taxon>
    </lineage>
</organism>
<dbReference type="RefSeq" id="WP_184978429.1">
    <property type="nucleotide sequence ID" value="NZ_BAAALO010000028.1"/>
</dbReference>
<accession>A0A7X0I9N0</accession>
<comment type="caution">
    <text evidence="1">The sequence shown here is derived from an EMBL/GenBank/DDBJ whole genome shotgun (WGS) entry which is preliminary data.</text>
</comment>